<evidence type="ECO:0000313" key="4">
    <source>
        <dbReference type="EMBL" id="MFC7318801.1"/>
    </source>
</evidence>
<dbReference type="AlphaFoldDB" id="A0ABD6AES6"/>
<dbReference type="SUPFAM" id="SSF51679">
    <property type="entry name" value="Bacterial luciferase-like"/>
    <property type="match status" value="1"/>
</dbReference>
<organism evidence="4 5">
    <name type="scientific">Halomarina halobia</name>
    <dbReference type="NCBI Taxonomy" id="3033386"/>
    <lineage>
        <taxon>Archaea</taxon>
        <taxon>Methanobacteriati</taxon>
        <taxon>Methanobacteriota</taxon>
        <taxon>Stenosarchaea group</taxon>
        <taxon>Halobacteria</taxon>
        <taxon>Halobacteriales</taxon>
        <taxon>Natronomonadaceae</taxon>
        <taxon>Halomarina</taxon>
    </lineage>
</organism>
<dbReference type="Gene3D" id="3.20.20.30">
    <property type="entry name" value="Luciferase-like domain"/>
    <property type="match status" value="1"/>
</dbReference>
<proteinExistence type="predicted"/>
<reference evidence="4 5" key="1">
    <citation type="journal article" date="2019" name="Int. J. Syst. Evol. Microbiol.">
        <title>The Global Catalogue of Microorganisms (GCM) 10K type strain sequencing project: providing services to taxonomists for standard genome sequencing and annotation.</title>
        <authorList>
            <consortium name="The Broad Institute Genomics Platform"/>
            <consortium name="The Broad Institute Genome Sequencing Center for Infectious Disease"/>
            <person name="Wu L."/>
            <person name="Ma J."/>
        </authorList>
    </citation>
    <scope>NUCLEOTIDE SEQUENCE [LARGE SCALE GENOMIC DNA]</scope>
    <source>
        <strain evidence="4 5">PSR21</strain>
    </source>
</reference>
<dbReference type="InterPro" id="IPR050766">
    <property type="entry name" value="Bact_Lucif_Oxidored"/>
</dbReference>
<dbReference type="PANTHER" id="PTHR30137:SF8">
    <property type="entry name" value="BLR5498 PROTEIN"/>
    <property type="match status" value="1"/>
</dbReference>
<dbReference type="GeneID" id="79317011"/>
<keyword evidence="1 4" id="KW-0560">Oxidoreductase</keyword>
<dbReference type="InterPro" id="IPR011251">
    <property type="entry name" value="Luciferase-like_dom"/>
</dbReference>
<accession>A0ABD6AES6</accession>
<dbReference type="GO" id="GO:0004497">
    <property type="term" value="F:monooxygenase activity"/>
    <property type="evidence" value="ECO:0007669"/>
    <property type="project" value="UniProtKB-KW"/>
</dbReference>
<gene>
    <name evidence="4" type="ORF">ACFQPE_18650</name>
</gene>
<evidence type="ECO:0000259" key="3">
    <source>
        <dbReference type="Pfam" id="PF00296"/>
    </source>
</evidence>
<dbReference type="Proteomes" id="UP001596547">
    <property type="component" value="Unassembled WGS sequence"/>
</dbReference>
<comment type="caution">
    <text evidence="4">The sequence shown here is derived from an EMBL/GenBank/DDBJ whole genome shotgun (WGS) entry which is preliminary data.</text>
</comment>
<evidence type="ECO:0000256" key="2">
    <source>
        <dbReference type="ARBA" id="ARBA00023033"/>
    </source>
</evidence>
<protein>
    <submittedName>
        <fullName evidence="4">LLM class flavin-dependent oxidoreductase</fullName>
        <ecNumber evidence="4">1.-.-.-</ecNumber>
    </submittedName>
</protein>
<dbReference type="RefSeq" id="WP_276306363.1">
    <property type="nucleotide sequence ID" value="NZ_CP119993.1"/>
</dbReference>
<dbReference type="PANTHER" id="PTHR30137">
    <property type="entry name" value="LUCIFERASE-LIKE MONOOXYGENASE"/>
    <property type="match status" value="1"/>
</dbReference>
<keyword evidence="5" id="KW-1185">Reference proteome</keyword>
<keyword evidence="2" id="KW-0503">Monooxygenase</keyword>
<evidence type="ECO:0000313" key="5">
    <source>
        <dbReference type="Proteomes" id="UP001596547"/>
    </source>
</evidence>
<dbReference type="EMBL" id="JBHTBF010000003">
    <property type="protein sequence ID" value="MFC7318801.1"/>
    <property type="molecule type" value="Genomic_DNA"/>
</dbReference>
<dbReference type="InterPro" id="IPR036661">
    <property type="entry name" value="Luciferase-like_sf"/>
</dbReference>
<evidence type="ECO:0000256" key="1">
    <source>
        <dbReference type="ARBA" id="ARBA00023002"/>
    </source>
</evidence>
<sequence>MEFGLFLANQFEMDRSLDGIADELIAQTKLARDTGFSSLYIGEHHATDDRQYLLNEPLLAYLAGHIGEMTIETGMCLLPYHNPVRIAEYGATMDVLTGGQFRLGVAQGYRPKEYEVFGVDKADGLARFVEGIQLIKRLWTEDGVTYDGKVYSFDDVTINPKPIQDPRPEIIAGASNESSVRRAAKLTDGWLGAHVPFDQATDQAAAFRDERNKQDADEGFVGIAREVFVADTTEEAESAVRDHLTAKYESYSAWGQDDVIEGDDFGSPWEKLKHGRFIVGTPAEVVAELERYQETMDPDQIMIRTQFPGMGFGEANRSIELLGEEVLPEVQ</sequence>
<dbReference type="Pfam" id="PF00296">
    <property type="entry name" value="Bac_luciferase"/>
    <property type="match status" value="1"/>
</dbReference>
<name>A0ABD6AES6_9EURY</name>
<feature type="domain" description="Luciferase-like" evidence="3">
    <location>
        <begin position="1"/>
        <end position="295"/>
    </location>
</feature>
<dbReference type="EC" id="1.-.-.-" evidence="4"/>